<accession>A0A4R6YL21</accession>
<feature type="compositionally biased region" description="Basic and acidic residues" evidence="1">
    <location>
        <begin position="7"/>
        <end position="20"/>
    </location>
</feature>
<dbReference type="Proteomes" id="UP000294958">
    <property type="component" value="Unassembled WGS sequence"/>
</dbReference>
<keyword evidence="4" id="KW-1185">Reference proteome</keyword>
<dbReference type="EMBL" id="SNZF01000001">
    <property type="protein sequence ID" value="TDR37947.1"/>
    <property type="molecule type" value="Genomic_DNA"/>
</dbReference>
<evidence type="ECO:0000313" key="3">
    <source>
        <dbReference type="EMBL" id="TDR37947.1"/>
    </source>
</evidence>
<gene>
    <name evidence="3" type="ORF">DES43_10111</name>
</gene>
<keyword evidence="2" id="KW-0812">Transmembrane</keyword>
<evidence type="ECO:0000256" key="1">
    <source>
        <dbReference type="SAM" id="MobiDB-lite"/>
    </source>
</evidence>
<reference evidence="3 4" key="1">
    <citation type="submission" date="2019-03" db="EMBL/GenBank/DDBJ databases">
        <title>Genomic Encyclopedia of Type Strains, Phase IV (KMG-IV): sequencing the most valuable type-strain genomes for metagenomic binning, comparative biology and taxonomic classification.</title>
        <authorList>
            <person name="Goeker M."/>
        </authorList>
    </citation>
    <scope>NUCLEOTIDE SEQUENCE [LARGE SCALE GENOMIC DNA]</scope>
    <source>
        <strain evidence="3 4">DSM 11603</strain>
    </source>
</reference>
<feature type="region of interest" description="Disordered" evidence="1">
    <location>
        <begin position="1"/>
        <end position="20"/>
    </location>
</feature>
<proteinExistence type="predicted"/>
<feature type="transmembrane region" description="Helical" evidence="2">
    <location>
        <begin position="26"/>
        <end position="47"/>
    </location>
</feature>
<organism evidence="3 4">
    <name type="scientific">Aquamicrobium defluvii</name>
    <dbReference type="NCBI Taxonomy" id="69279"/>
    <lineage>
        <taxon>Bacteria</taxon>
        <taxon>Pseudomonadati</taxon>
        <taxon>Pseudomonadota</taxon>
        <taxon>Alphaproteobacteria</taxon>
        <taxon>Hyphomicrobiales</taxon>
        <taxon>Phyllobacteriaceae</taxon>
        <taxon>Aquamicrobium</taxon>
    </lineage>
</organism>
<name>A0A4R6YL21_9HYPH</name>
<evidence type="ECO:0000313" key="4">
    <source>
        <dbReference type="Proteomes" id="UP000294958"/>
    </source>
</evidence>
<sequence length="48" mass="5080">MTNRDHRHVELSGEEASGRDAEGSTLMPMLVAGLVLIVIGALGVMVFV</sequence>
<comment type="caution">
    <text evidence="3">The sequence shown here is derived from an EMBL/GenBank/DDBJ whole genome shotgun (WGS) entry which is preliminary data.</text>
</comment>
<dbReference type="AlphaFoldDB" id="A0A4R6YL21"/>
<keyword evidence="2" id="KW-1133">Transmembrane helix</keyword>
<dbReference type="RefSeq" id="WP_166647700.1">
    <property type="nucleotide sequence ID" value="NZ_KK073879.1"/>
</dbReference>
<keyword evidence="2" id="KW-0472">Membrane</keyword>
<protein>
    <submittedName>
        <fullName evidence="3">Uncharacterized protein</fullName>
    </submittedName>
</protein>
<evidence type="ECO:0000256" key="2">
    <source>
        <dbReference type="SAM" id="Phobius"/>
    </source>
</evidence>